<name>A0ABD3FVM1_9STRA</name>
<dbReference type="AlphaFoldDB" id="A0ABD3FVM1"/>
<evidence type="ECO:0000313" key="2">
    <source>
        <dbReference type="EMBL" id="KAL3670968.1"/>
    </source>
</evidence>
<organism evidence="2 3">
    <name type="scientific">Phytophthora oleae</name>
    <dbReference type="NCBI Taxonomy" id="2107226"/>
    <lineage>
        <taxon>Eukaryota</taxon>
        <taxon>Sar</taxon>
        <taxon>Stramenopiles</taxon>
        <taxon>Oomycota</taxon>
        <taxon>Peronosporomycetes</taxon>
        <taxon>Peronosporales</taxon>
        <taxon>Peronosporaceae</taxon>
        <taxon>Phytophthora</taxon>
    </lineage>
</organism>
<proteinExistence type="predicted"/>
<reference evidence="2 3" key="1">
    <citation type="submission" date="2024-09" db="EMBL/GenBank/DDBJ databases">
        <title>Genome sequencing and assembly of Phytophthora oleae, isolate VK10A, causative agent of rot of olive drupes.</title>
        <authorList>
            <person name="Conti Taguali S."/>
            <person name="Riolo M."/>
            <person name="La Spada F."/>
            <person name="Cacciola S.O."/>
            <person name="Dionisio G."/>
        </authorList>
    </citation>
    <scope>NUCLEOTIDE SEQUENCE [LARGE SCALE GENOMIC DNA]</scope>
    <source>
        <strain evidence="2 3">VK10A</strain>
    </source>
</reference>
<evidence type="ECO:0008006" key="4">
    <source>
        <dbReference type="Google" id="ProtNLM"/>
    </source>
</evidence>
<feature type="region of interest" description="Disordered" evidence="1">
    <location>
        <begin position="1"/>
        <end position="23"/>
    </location>
</feature>
<accession>A0ABD3FVM1</accession>
<evidence type="ECO:0000256" key="1">
    <source>
        <dbReference type="SAM" id="MobiDB-lite"/>
    </source>
</evidence>
<keyword evidence="3" id="KW-1185">Reference proteome</keyword>
<dbReference type="Proteomes" id="UP001632037">
    <property type="component" value="Unassembled WGS sequence"/>
</dbReference>
<protein>
    <recommendedName>
        <fullName evidence="4">BHLH domain-containing protein</fullName>
    </recommendedName>
</protein>
<dbReference type="EMBL" id="JBIMZQ010000006">
    <property type="protein sequence ID" value="KAL3670968.1"/>
    <property type="molecule type" value="Genomic_DNA"/>
</dbReference>
<sequence length="80" mass="9395">MYAVRGAGSGPLPMQLAAKPKKKRVRRQKLEIEYLRKLVPSLEEQVSELKPSRLPSLMTRRAQQRVQRSFRFGREWQNDS</sequence>
<gene>
    <name evidence="2" type="ORF">V7S43_004153</name>
</gene>
<evidence type="ECO:0000313" key="3">
    <source>
        <dbReference type="Proteomes" id="UP001632037"/>
    </source>
</evidence>
<comment type="caution">
    <text evidence="2">The sequence shown here is derived from an EMBL/GenBank/DDBJ whole genome shotgun (WGS) entry which is preliminary data.</text>
</comment>